<dbReference type="AlphaFoldDB" id="A0A8S1EHF7"/>
<evidence type="ECO:0000313" key="3">
    <source>
        <dbReference type="Proteomes" id="UP000494206"/>
    </source>
</evidence>
<evidence type="ECO:0000313" key="2">
    <source>
        <dbReference type="EMBL" id="CAB3398932.1"/>
    </source>
</evidence>
<dbReference type="Proteomes" id="UP000494206">
    <property type="component" value="Unassembled WGS sequence"/>
</dbReference>
<keyword evidence="1" id="KW-0732">Signal</keyword>
<feature type="chain" id="PRO_5035757844" evidence="1">
    <location>
        <begin position="21"/>
        <end position="77"/>
    </location>
</feature>
<reference evidence="2 3" key="1">
    <citation type="submission" date="2020-04" db="EMBL/GenBank/DDBJ databases">
        <authorList>
            <person name="Laetsch R D."/>
            <person name="Stevens L."/>
            <person name="Kumar S."/>
            <person name="Blaxter L. M."/>
        </authorList>
    </citation>
    <scope>NUCLEOTIDE SEQUENCE [LARGE SCALE GENOMIC DNA]</scope>
</reference>
<dbReference type="EMBL" id="CADEPM010000001">
    <property type="protein sequence ID" value="CAB3398932.1"/>
    <property type="molecule type" value="Genomic_DNA"/>
</dbReference>
<feature type="signal peptide" evidence="1">
    <location>
        <begin position="1"/>
        <end position="20"/>
    </location>
</feature>
<sequence>MASFSYLLLFLAALCSMLQARYLFNDMDEQQQLWKAVKRNRLCMLNAGLSQGCDFSDMITAQNQKNKFMSFASPGRK</sequence>
<protein>
    <submittedName>
        <fullName evidence="2">Uncharacterized protein</fullName>
    </submittedName>
</protein>
<evidence type="ECO:0000256" key="1">
    <source>
        <dbReference type="SAM" id="SignalP"/>
    </source>
</evidence>
<proteinExistence type="predicted"/>
<dbReference type="OrthoDB" id="5809253at2759"/>
<accession>A0A8S1EHF7</accession>
<name>A0A8S1EHF7_9PELO</name>
<comment type="caution">
    <text evidence="2">The sequence shown here is derived from an EMBL/GenBank/DDBJ whole genome shotgun (WGS) entry which is preliminary data.</text>
</comment>
<gene>
    <name evidence="2" type="ORF">CBOVIS_LOCUS2154</name>
</gene>
<organism evidence="2 3">
    <name type="scientific">Caenorhabditis bovis</name>
    <dbReference type="NCBI Taxonomy" id="2654633"/>
    <lineage>
        <taxon>Eukaryota</taxon>
        <taxon>Metazoa</taxon>
        <taxon>Ecdysozoa</taxon>
        <taxon>Nematoda</taxon>
        <taxon>Chromadorea</taxon>
        <taxon>Rhabditida</taxon>
        <taxon>Rhabditina</taxon>
        <taxon>Rhabditomorpha</taxon>
        <taxon>Rhabditoidea</taxon>
        <taxon>Rhabditidae</taxon>
        <taxon>Peloderinae</taxon>
        <taxon>Caenorhabditis</taxon>
    </lineage>
</organism>
<keyword evidence="3" id="KW-1185">Reference proteome</keyword>